<dbReference type="Gene3D" id="6.10.340.10">
    <property type="match status" value="1"/>
</dbReference>
<keyword evidence="9" id="KW-0418">Kinase</keyword>
<evidence type="ECO:0000256" key="5">
    <source>
        <dbReference type="ARBA" id="ARBA00022553"/>
    </source>
</evidence>
<evidence type="ECO:0000256" key="7">
    <source>
        <dbReference type="ARBA" id="ARBA00022692"/>
    </source>
</evidence>
<dbReference type="EC" id="2.7.13.3" evidence="3"/>
<dbReference type="SUPFAM" id="SSF158472">
    <property type="entry name" value="HAMP domain-like"/>
    <property type="match status" value="1"/>
</dbReference>
<evidence type="ECO:0000256" key="13">
    <source>
        <dbReference type="ARBA" id="ARBA00023136"/>
    </source>
</evidence>
<sequence>MGRLFWKFFLAFWLALLLASIGAGTAVWLRHQVETGNDEIAGPLNEAIDIKHAASLLQVAELANRYGGSEELRSFLDKLRSSHLPAVYAVDDEGNEILKRKPDPKAVQQARSLFLNGNNPDAVRLVSTKDGNRYLLFLPVFKHGIVMHPPHNSSGNDAHQRFTIIPPPPIPMQDGTGLPELLGPTASSQQHGHHGRFDHSAQRSELLPVLSGFFASLAFSFALAWYFAKPIRRLRQAIASLACGNLDVRVADAMGKRRDELSDLGRDFDHMAEQINHLVHAQQRLLHDVSHELRSPLARIQAAAGLAQQQPEKLQPSLTRIERESQRISDLVGELLALSRLEAGISGSNMQEIDLCGLLEEIVANVSFEAEQRLVLIRTEGLREMLVTASGELLRRAIENVLRNAVQHCRNGGEVDVTSDFDNKTRLWHLRIDDQGPGVAESDLTEIFQPYFRGGNSEKHQSVGLGLAIAKRAILAHDGKIKACNRPEGGLRVDMEILFTE</sequence>
<evidence type="ECO:0000256" key="11">
    <source>
        <dbReference type="ARBA" id="ARBA00022989"/>
    </source>
</evidence>
<dbReference type="PROSITE" id="PS50109">
    <property type="entry name" value="HIS_KIN"/>
    <property type="match status" value="1"/>
</dbReference>
<dbReference type="PANTHER" id="PTHR45528:SF1">
    <property type="entry name" value="SENSOR HISTIDINE KINASE CPXA"/>
    <property type="match status" value="1"/>
</dbReference>
<dbReference type="InterPro" id="IPR036097">
    <property type="entry name" value="HisK_dim/P_sf"/>
</dbReference>
<dbReference type="Pfam" id="PF00672">
    <property type="entry name" value="HAMP"/>
    <property type="match status" value="1"/>
</dbReference>
<dbReference type="OrthoDB" id="9804645at2"/>
<gene>
    <name evidence="17" type="ORF">F6R98_20660</name>
</gene>
<dbReference type="SMART" id="SM00388">
    <property type="entry name" value="HisKA"/>
    <property type="match status" value="1"/>
</dbReference>
<keyword evidence="12" id="KW-0902">Two-component regulatory system</keyword>
<comment type="subcellular location">
    <subcellularLocation>
        <location evidence="2">Cell membrane</location>
        <topology evidence="2">Multi-pass membrane protein</topology>
    </subcellularLocation>
</comment>
<keyword evidence="13 14" id="KW-0472">Membrane</keyword>
<dbReference type="GO" id="GO:0005886">
    <property type="term" value="C:plasma membrane"/>
    <property type="evidence" value="ECO:0007669"/>
    <property type="project" value="UniProtKB-SubCell"/>
</dbReference>
<keyword evidence="10" id="KW-0067">ATP-binding</keyword>
<dbReference type="InParanoid" id="A0A5Q0BLM9"/>
<dbReference type="PRINTS" id="PR00344">
    <property type="entry name" value="BCTRLSENSOR"/>
</dbReference>
<dbReference type="InterPro" id="IPR003660">
    <property type="entry name" value="HAMP_dom"/>
</dbReference>
<evidence type="ECO:0000256" key="4">
    <source>
        <dbReference type="ARBA" id="ARBA00022475"/>
    </source>
</evidence>
<dbReference type="InterPro" id="IPR036890">
    <property type="entry name" value="HATPase_C_sf"/>
</dbReference>
<feature type="domain" description="HAMP" evidence="16">
    <location>
        <begin position="225"/>
        <end position="280"/>
    </location>
</feature>
<dbReference type="InterPro" id="IPR005467">
    <property type="entry name" value="His_kinase_dom"/>
</dbReference>
<evidence type="ECO:0000313" key="17">
    <source>
        <dbReference type="EMBL" id="QFY44743.1"/>
    </source>
</evidence>
<organism evidence="17 18">
    <name type="scientific">Candidatus Methylospira mobilis</name>
    <dbReference type="NCBI Taxonomy" id="1808979"/>
    <lineage>
        <taxon>Bacteria</taxon>
        <taxon>Pseudomonadati</taxon>
        <taxon>Pseudomonadota</taxon>
        <taxon>Gammaproteobacteria</taxon>
        <taxon>Methylococcales</taxon>
        <taxon>Methylococcaceae</taxon>
        <taxon>Candidatus Methylospira</taxon>
    </lineage>
</organism>
<keyword evidence="11 14" id="KW-1133">Transmembrane helix</keyword>
<dbReference type="Proteomes" id="UP000325755">
    <property type="component" value="Chromosome"/>
</dbReference>
<dbReference type="KEGG" id="mmob:F6R98_20660"/>
<dbReference type="InterPro" id="IPR004358">
    <property type="entry name" value="Sig_transdc_His_kin-like_C"/>
</dbReference>
<feature type="domain" description="Histidine kinase" evidence="15">
    <location>
        <begin position="288"/>
        <end position="501"/>
    </location>
</feature>
<evidence type="ECO:0000256" key="10">
    <source>
        <dbReference type="ARBA" id="ARBA00022840"/>
    </source>
</evidence>
<dbReference type="GO" id="GO:0000155">
    <property type="term" value="F:phosphorelay sensor kinase activity"/>
    <property type="evidence" value="ECO:0007669"/>
    <property type="project" value="InterPro"/>
</dbReference>
<keyword evidence="4" id="KW-1003">Cell membrane</keyword>
<comment type="catalytic activity">
    <reaction evidence="1">
        <text>ATP + protein L-histidine = ADP + protein N-phospho-L-histidine.</text>
        <dbReference type="EC" id="2.7.13.3"/>
    </reaction>
</comment>
<dbReference type="CDD" id="cd00082">
    <property type="entry name" value="HisKA"/>
    <property type="match status" value="1"/>
</dbReference>
<dbReference type="PROSITE" id="PS50885">
    <property type="entry name" value="HAMP"/>
    <property type="match status" value="1"/>
</dbReference>
<keyword evidence="8" id="KW-0547">Nucleotide-binding</keyword>
<evidence type="ECO:0000256" key="2">
    <source>
        <dbReference type="ARBA" id="ARBA00004651"/>
    </source>
</evidence>
<dbReference type="CDD" id="cd06225">
    <property type="entry name" value="HAMP"/>
    <property type="match status" value="1"/>
</dbReference>
<evidence type="ECO:0000256" key="3">
    <source>
        <dbReference type="ARBA" id="ARBA00012438"/>
    </source>
</evidence>
<evidence type="ECO:0000313" key="18">
    <source>
        <dbReference type="Proteomes" id="UP000325755"/>
    </source>
</evidence>
<evidence type="ECO:0000256" key="12">
    <source>
        <dbReference type="ARBA" id="ARBA00023012"/>
    </source>
</evidence>
<dbReference type="SUPFAM" id="SSF55874">
    <property type="entry name" value="ATPase domain of HSP90 chaperone/DNA topoisomerase II/histidine kinase"/>
    <property type="match status" value="1"/>
</dbReference>
<dbReference type="RefSeq" id="WP_153250707.1">
    <property type="nucleotide sequence ID" value="NZ_CP044205.1"/>
</dbReference>
<dbReference type="InterPro" id="IPR003661">
    <property type="entry name" value="HisK_dim/P_dom"/>
</dbReference>
<accession>A0A5Q0BLM9</accession>
<feature type="transmembrane region" description="Helical" evidence="14">
    <location>
        <begin position="206"/>
        <end position="228"/>
    </location>
</feature>
<evidence type="ECO:0000256" key="8">
    <source>
        <dbReference type="ARBA" id="ARBA00022741"/>
    </source>
</evidence>
<evidence type="ECO:0000259" key="15">
    <source>
        <dbReference type="PROSITE" id="PS50109"/>
    </source>
</evidence>
<dbReference type="AlphaFoldDB" id="A0A5Q0BLM9"/>
<dbReference type="Pfam" id="PF02518">
    <property type="entry name" value="HATPase_c"/>
    <property type="match status" value="1"/>
</dbReference>
<dbReference type="Gene3D" id="1.10.287.130">
    <property type="match status" value="1"/>
</dbReference>
<keyword evidence="6" id="KW-0808">Transferase</keyword>
<evidence type="ECO:0000256" key="1">
    <source>
        <dbReference type="ARBA" id="ARBA00000085"/>
    </source>
</evidence>
<dbReference type="Pfam" id="PF00512">
    <property type="entry name" value="HisKA"/>
    <property type="match status" value="1"/>
</dbReference>
<keyword evidence="5" id="KW-0597">Phosphoprotein</keyword>
<dbReference type="EMBL" id="CP044205">
    <property type="protein sequence ID" value="QFY44743.1"/>
    <property type="molecule type" value="Genomic_DNA"/>
</dbReference>
<dbReference type="SUPFAM" id="SSF47384">
    <property type="entry name" value="Homodimeric domain of signal transducing histidine kinase"/>
    <property type="match status" value="1"/>
</dbReference>
<evidence type="ECO:0000256" key="9">
    <source>
        <dbReference type="ARBA" id="ARBA00022777"/>
    </source>
</evidence>
<keyword evidence="7 14" id="KW-0812">Transmembrane</keyword>
<evidence type="ECO:0000256" key="14">
    <source>
        <dbReference type="SAM" id="Phobius"/>
    </source>
</evidence>
<dbReference type="GO" id="GO:0005524">
    <property type="term" value="F:ATP binding"/>
    <property type="evidence" value="ECO:0007669"/>
    <property type="project" value="UniProtKB-KW"/>
</dbReference>
<evidence type="ECO:0000259" key="16">
    <source>
        <dbReference type="PROSITE" id="PS50885"/>
    </source>
</evidence>
<keyword evidence="18" id="KW-1185">Reference proteome</keyword>
<protein>
    <recommendedName>
        <fullName evidence="3">histidine kinase</fullName>
        <ecNumber evidence="3">2.7.13.3</ecNumber>
    </recommendedName>
</protein>
<evidence type="ECO:0000256" key="6">
    <source>
        <dbReference type="ARBA" id="ARBA00022679"/>
    </source>
</evidence>
<proteinExistence type="predicted"/>
<reference evidence="17 18" key="1">
    <citation type="submission" date="2019-09" db="EMBL/GenBank/DDBJ databases">
        <title>Ecophysiology of the spiral-shaped methanotroph Methylospira mobilis as revealed by the complete genome sequence.</title>
        <authorList>
            <person name="Oshkin I.Y."/>
            <person name="Dedysh S.N."/>
            <person name="Miroshnikov K."/>
            <person name="Danilova O.V."/>
            <person name="Hakobyan A."/>
            <person name="Liesack W."/>
        </authorList>
    </citation>
    <scope>NUCLEOTIDE SEQUENCE [LARGE SCALE GENOMIC DNA]</scope>
    <source>
        <strain evidence="17 18">Shm1</strain>
    </source>
</reference>
<dbReference type="InterPro" id="IPR003594">
    <property type="entry name" value="HATPase_dom"/>
</dbReference>
<dbReference type="SMART" id="SM00387">
    <property type="entry name" value="HATPase_c"/>
    <property type="match status" value="1"/>
</dbReference>
<dbReference type="SMART" id="SM00304">
    <property type="entry name" value="HAMP"/>
    <property type="match status" value="1"/>
</dbReference>
<dbReference type="PANTHER" id="PTHR45528">
    <property type="entry name" value="SENSOR HISTIDINE KINASE CPXA"/>
    <property type="match status" value="1"/>
</dbReference>
<dbReference type="Gene3D" id="3.30.565.10">
    <property type="entry name" value="Histidine kinase-like ATPase, C-terminal domain"/>
    <property type="match status" value="1"/>
</dbReference>
<name>A0A5Q0BLM9_9GAMM</name>
<dbReference type="FunCoup" id="A0A5Q0BLM9">
    <property type="interactions" value="118"/>
</dbReference>
<dbReference type="InterPro" id="IPR050398">
    <property type="entry name" value="HssS/ArlS-like"/>
</dbReference>